<comment type="similarity">
    <text evidence="1">Belongs to the phosphatase and actin regulator family.</text>
</comment>
<keyword evidence="3" id="KW-0009">Actin-binding</keyword>
<feature type="repeat" description="RPEL" evidence="4">
    <location>
        <begin position="94"/>
        <end position="119"/>
    </location>
</feature>
<sequence length="473" mass="53852">MASSASSSPITDKRVTQRDRSSSDPPTLVPKITDPNAAGDVSVNSMKATNRKIAGTSTPPVERKSKFSSFGRLFKPWKWRRRKKTSEKFTATSITLERKISMRATKEELIKKGVLPPDAYEDTNNIPLPASTNIESSLQPEKTTANSITTVTTTVDVNDLPKPQESTTDCEETVITAVPMPEPIVPTEDLPPEPKMGIGSSDESKVKIVEMNKENVEPQKEIQFTQPVKNCACVYVHDSLLIASMADSEDRYAAFIDALQDHDAEIFRGAYPSCQGGNGDIIRSDSDSDDEPILYRDDSDDEQYMDGLASKVNRKDSLALKLQNRPSRNILVDRNIIKEKSDVEKQVEKVSLEAKLDRRLSLRPTEEELKQRNILRRRSQKEEKEYKEKMKSILTRKLSFRPTVEELKRRNILQFCDYVEVTHTVEYDRKADKPWTRLTPQDKAAIRKELNEFKSTEMEVHEASRQFTRFHRP</sequence>
<dbReference type="PANTHER" id="PTHR12751">
    <property type="entry name" value="PHOSPHATASE AND ACTIN REGULATOR PHACTR"/>
    <property type="match status" value="1"/>
</dbReference>
<dbReference type="Pfam" id="PF02755">
    <property type="entry name" value="RPEL"/>
    <property type="match status" value="3"/>
</dbReference>
<accession>A0ABM0MIY6</accession>
<evidence type="ECO:0000256" key="5">
    <source>
        <dbReference type="SAM" id="MobiDB-lite"/>
    </source>
</evidence>
<dbReference type="PANTHER" id="PTHR12751:SF18">
    <property type="entry name" value="PHOSPHATASE AND ACTIN REGULATOR 1"/>
    <property type="match status" value="1"/>
</dbReference>
<name>A0ABM0MIY6_SACKO</name>
<evidence type="ECO:0000256" key="4">
    <source>
        <dbReference type="PROSITE-ProRule" id="PRU00401"/>
    </source>
</evidence>
<evidence type="ECO:0000313" key="6">
    <source>
        <dbReference type="Proteomes" id="UP000694865"/>
    </source>
</evidence>
<dbReference type="SMART" id="SM00707">
    <property type="entry name" value="RPEL"/>
    <property type="match status" value="4"/>
</dbReference>
<gene>
    <name evidence="7" type="primary">LOC100370375</name>
</gene>
<proteinExistence type="inferred from homology"/>
<dbReference type="Gene3D" id="6.10.140.1750">
    <property type="match status" value="1"/>
</dbReference>
<protein>
    <submittedName>
        <fullName evidence="7">Phosphatase and actin regulator 1-like</fullName>
    </submittedName>
</protein>
<dbReference type="Proteomes" id="UP000694865">
    <property type="component" value="Unplaced"/>
</dbReference>
<dbReference type="PROSITE" id="PS51073">
    <property type="entry name" value="RPEL"/>
    <property type="match status" value="4"/>
</dbReference>
<reference evidence="7" key="1">
    <citation type="submission" date="2025-08" db="UniProtKB">
        <authorList>
            <consortium name="RefSeq"/>
        </authorList>
    </citation>
    <scope>IDENTIFICATION</scope>
    <source>
        <tissue evidence="7">Testes</tissue>
    </source>
</reference>
<evidence type="ECO:0000313" key="7">
    <source>
        <dbReference type="RefSeq" id="XP_006819977.1"/>
    </source>
</evidence>
<organism evidence="6 7">
    <name type="scientific">Saccoglossus kowalevskii</name>
    <name type="common">Acorn worm</name>
    <dbReference type="NCBI Taxonomy" id="10224"/>
    <lineage>
        <taxon>Eukaryota</taxon>
        <taxon>Metazoa</taxon>
        <taxon>Hemichordata</taxon>
        <taxon>Enteropneusta</taxon>
        <taxon>Harrimaniidae</taxon>
        <taxon>Saccoglossus</taxon>
    </lineage>
</organism>
<evidence type="ECO:0000256" key="3">
    <source>
        <dbReference type="ARBA" id="ARBA00023203"/>
    </source>
</evidence>
<feature type="region of interest" description="Disordered" evidence="5">
    <location>
        <begin position="1"/>
        <end position="66"/>
    </location>
</feature>
<dbReference type="Gene3D" id="6.10.140.2130">
    <property type="match status" value="1"/>
</dbReference>
<evidence type="ECO:0000256" key="1">
    <source>
        <dbReference type="ARBA" id="ARBA00009795"/>
    </source>
</evidence>
<keyword evidence="2" id="KW-0677">Repeat</keyword>
<dbReference type="GeneID" id="100370375"/>
<dbReference type="InterPro" id="IPR004018">
    <property type="entry name" value="RPEL_repeat"/>
</dbReference>
<dbReference type="RefSeq" id="XP_006819977.1">
    <property type="nucleotide sequence ID" value="XM_006819914.1"/>
</dbReference>
<evidence type="ECO:0000256" key="2">
    <source>
        <dbReference type="ARBA" id="ARBA00022737"/>
    </source>
</evidence>
<feature type="compositionally biased region" description="Polar residues" evidence="5">
    <location>
        <begin position="1"/>
        <end position="10"/>
    </location>
</feature>
<feature type="repeat" description="RPEL" evidence="4">
    <location>
        <begin position="316"/>
        <end position="341"/>
    </location>
</feature>
<keyword evidence="6" id="KW-1185">Reference proteome</keyword>
<feature type="repeat" description="RPEL" evidence="4">
    <location>
        <begin position="354"/>
        <end position="379"/>
    </location>
</feature>
<feature type="compositionally biased region" description="Basic and acidic residues" evidence="5">
    <location>
        <begin position="11"/>
        <end position="22"/>
    </location>
</feature>
<feature type="repeat" description="RPEL" evidence="4">
    <location>
        <begin position="392"/>
        <end position="417"/>
    </location>
</feature>